<dbReference type="EMBL" id="CP017703">
    <property type="protein sequence ID" value="ASS91900.1"/>
    <property type="molecule type" value="Genomic_DNA"/>
</dbReference>
<keyword evidence="3" id="KW-1003">Cell membrane</keyword>
<dbReference type="Gene3D" id="1.20.81.30">
    <property type="entry name" value="Type II secretion system (T2SS), domain F"/>
    <property type="match status" value="2"/>
</dbReference>
<evidence type="ECO:0000256" key="7">
    <source>
        <dbReference type="SAM" id="Phobius"/>
    </source>
</evidence>
<dbReference type="GO" id="GO:0005886">
    <property type="term" value="C:plasma membrane"/>
    <property type="evidence" value="ECO:0007669"/>
    <property type="project" value="UniProtKB-SubCell"/>
</dbReference>
<dbReference type="PANTHER" id="PTHR30012">
    <property type="entry name" value="GENERAL SECRETION PATHWAY PROTEIN"/>
    <property type="match status" value="1"/>
</dbReference>
<feature type="transmembrane region" description="Helical" evidence="7">
    <location>
        <begin position="309"/>
        <end position="332"/>
    </location>
</feature>
<dbReference type="NCBIfam" id="NF041012">
    <property type="entry name" value="T4P_ComGB"/>
    <property type="match status" value="1"/>
</dbReference>
<keyword evidence="11" id="KW-1185">Reference proteome</keyword>
<evidence type="ECO:0000313" key="10">
    <source>
        <dbReference type="EMBL" id="KZN96335.1"/>
    </source>
</evidence>
<dbReference type="OrthoDB" id="1638902at2"/>
<sequence length="343" mass="40811">MNRHRWNKKMQAQFLKKVSELLSEGYALNEAIRFMSFHVKEKYRQDIETCIQMLTKGNSLYTAFEKLGFHRDVLSYLFFAEKHGDIHFALKESSVMLEKQLLHLEKFIQVLRYPLFLIALLLIILFVIQAVVTPQFSYMYEAVDLNASFFLTFVMFIIQGIKTFFFILFSFLLLLFFYYWVSFKKKPPLEKQKLLMKIPIVSKGLRLFHSYYFSLQMSNLLKGGLSVFECFTLFQEQHFLHFYREEANLFIEKLKKGESLEIIFAESPFFEQELSSVVQHGQAVGQLSKELYMYSRFVLERMEQKIMRIISYIQPVVFLMIGVFVLIIYLSILLPMYQMMGQI</sequence>
<evidence type="ECO:0000313" key="9">
    <source>
        <dbReference type="EMBL" id="ASS91900.1"/>
    </source>
</evidence>
<accession>A0A165XRP6</accession>
<dbReference type="STRING" id="33936.AZI98_09780"/>
<evidence type="ECO:0000259" key="8">
    <source>
        <dbReference type="Pfam" id="PF00482"/>
    </source>
</evidence>
<dbReference type="Proteomes" id="UP000214606">
    <property type="component" value="Chromosome"/>
</dbReference>
<dbReference type="PANTHER" id="PTHR30012:SF0">
    <property type="entry name" value="TYPE II SECRETION SYSTEM PROTEIN F-RELATED"/>
    <property type="match status" value="1"/>
</dbReference>
<name>A0A165XRP6_9BACI</name>
<dbReference type="PRINTS" id="PR00812">
    <property type="entry name" value="BCTERIALGSPF"/>
</dbReference>
<dbReference type="AlphaFoldDB" id="A0A165XRP6"/>
<evidence type="ECO:0000256" key="5">
    <source>
        <dbReference type="ARBA" id="ARBA00022989"/>
    </source>
</evidence>
<evidence type="ECO:0000256" key="6">
    <source>
        <dbReference type="ARBA" id="ARBA00023136"/>
    </source>
</evidence>
<dbReference type="InterPro" id="IPR003004">
    <property type="entry name" value="GspF/PilC"/>
</dbReference>
<keyword evidence="6 7" id="KW-0472">Membrane</keyword>
<feature type="domain" description="Type II secretion system protein GspF" evidence="8">
    <location>
        <begin position="213"/>
        <end position="335"/>
    </location>
</feature>
<comment type="similarity">
    <text evidence="2">Belongs to the GSP F family.</text>
</comment>
<evidence type="ECO:0000256" key="3">
    <source>
        <dbReference type="ARBA" id="ARBA00022475"/>
    </source>
</evidence>
<keyword evidence="4 7" id="KW-0812">Transmembrane</keyword>
<evidence type="ECO:0000313" key="12">
    <source>
        <dbReference type="Proteomes" id="UP000214606"/>
    </source>
</evidence>
<dbReference type="KEGG" id="apak:AP3564_18075"/>
<dbReference type="RefSeq" id="WP_063388094.1">
    <property type="nucleotide sequence ID" value="NZ_CP017703.1"/>
</dbReference>
<protein>
    <recommendedName>
        <fullName evidence="8">Type II secretion system protein GspF domain-containing protein</fullName>
    </recommendedName>
</protein>
<dbReference type="EMBL" id="LWBR01000024">
    <property type="protein sequence ID" value="KZN96335.1"/>
    <property type="molecule type" value="Genomic_DNA"/>
</dbReference>
<evidence type="ECO:0000313" key="11">
    <source>
        <dbReference type="Proteomes" id="UP000076476"/>
    </source>
</evidence>
<evidence type="ECO:0000256" key="1">
    <source>
        <dbReference type="ARBA" id="ARBA00004651"/>
    </source>
</evidence>
<evidence type="ECO:0000256" key="4">
    <source>
        <dbReference type="ARBA" id="ARBA00022692"/>
    </source>
</evidence>
<dbReference type="InterPro" id="IPR018076">
    <property type="entry name" value="T2SS_GspF_dom"/>
</dbReference>
<proteinExistence type="inferred from homology"/>
<feature type="transmembrane region" description="Helical" evidence="7">
    <location>
        <begin position="110"/>
        <end position="132"/>
    </location>
</feature>
<dbReference type="InterPro" id="IPR047692">
    <property type="entry name" value="T4P_ComGB"/>
</dbReference>
<dbReference type="InterPro" id="IPR042094">
    <property type="entry name" value="T2SS_GspF_sf"/>
</dbReference>
<dbReference type="Proteomes" id="UP000076476">
    <property type="component" value="Unassembled WGS sequence"/>
</dbReference>
<reference evidence="9 12" key="2">
    <citation type="submission" date="2016-10" db="EMBL/GenBank/DDBJ databases">
        <title>The whole genome sequencing and assembly of Aeribacillus pallidus KCTC3564 strain.</title>
        <authorList>
            <person name="Lee Y.-J."/>
            <person name="Park M.-K."/>
            <person name="Yi H."/>
            <person name="Bahn Y.-S."/>
            <person name="Kim J.F."/>
            <person name="Lee D.-W."/>
        </authorList>
    </citation>
    <scope>NUCLEOTIDE SEQUENCE [LARGE SCALE GENOMIC DNA]</scope>
    <source>
        <strain evidence="9 12">KCTC3564</strain>
    </source>
</reference>
<organism evidence="10 11">
    <name type="scientific">Aeribacillus pallidus</name>
    <dbReference type="NCBI Taxonomy" id="33936"/>
    <lineage>
        <taxon>Bacteria</taxon>
        <taxon>Bacillati</taxon>
        <taxon>Bacillota</taxon>
        <taxon>Bacilli</taxon>
        <taxon>Bacillales</taxon>
        <taxon>Bacillaceae</taxon>
        <taxon>Aeribacillus</taxon>
    </lineage>
</organism>
<dbReference type="Pfam" id="PF00482">
    <property type="entry name" value="T2SSF"/>
    <property type="match status" value="2"/>
</dbReference>
<reference evidence="10 11" key="1">
    <citation type="submission" date="2016-04" db="EMBL/GenBank/DDBJ databases">
        <title>Draft genome sequence of Aeribacillus pallidus 8m3 from petroleum reservoir.</title>
        <authorList>
            <person name="Poltaraus A.B."/>
            <person name="Nazina T.N."/>
            <person name="Tourova T.P."/>
            <person name="Malakho S.M."/>
            <person name="Korshunova A.V."/>
            <person name="Sokolova D.S."/>
        </authorList>
    </citation>
    <scope>NUCLEOTIDE SEQUENCE [LARGE SCALE GENOMIC DNA]</scope>
    <source>
        <strain evidence="10 11">8m3</strain>
    </source>
</reference>
<feature type="domain" description="Type II secretion system protein GspF" evidence="8">
    <location>
        <begin position="14"/>
        <end position="134"/>
    </location>
</feature>
<keyword evidence="5 7" id="KW-1133">Transmembrane helix</keyword>
<comment type="subcellular location">
    <subcellularLocation>
        <location evidence="1">Cell membrane</location>
        <topology evidence="1">Multi-pass membrane protein</topology>
    </subcellularLocation>
</comment>
<feature type="transmembrane region" description="Helical" evidence="7">
    <location>
        <begin position="152"/>
        <end position="181"/>
    </location>
</feature>
<gene>
    <name evidence="9" type="ORF">AP3564_18075</name>
    <name evidence="10" type="ORF">AZI98_09780</name>
</gene>
<evidence type="ECO:0000256" key="2">
    <source>
        <dbReference type="ARBA" id="ARBA00005745"/>
    </source>
</evidence>